<feature type="domain" description="CS" evidence="6">
    <location>
        <begin position="211"/>
        <end position="318"/>
    </location>
</feature>
<dbReference type="SUPFAM" id="SSF55961">
    <property type="entry name" value="Bet v1-like"/>
    <property type="match status" value="1"/>
</dbReference>
<dbReference type="Gene3D" id="3.30.530.20">
    <property type="match status" value="1"/>
</dbReference>
<feature type="region of interest" description="Disordered" evidence="4">
    <location>
        <begin position="255"/>
        <end position="274"/>
    </location>
</feature>
<keyword evidence="8" id="KW-1185">Reference proteome</keyword>
<dbReference type="PROSITE" id="PS51203">
    <property type="entry name" value="CS"/>
    <property type="match status" value="1"/>
</dbReference>
<dbReference type="Proteomes" id="UP001158049">
    <property type="component" value="Unassembled WGS sequence"/>
</dbReference>
<evidence type="ECO:0000256" key="4">
    <source>
        <dbReference type="SAM" id="MobiDB-lite"/>
    </source>
</evidence>
<organism evidence="7 8">
    <name type="scientific">Noviherbaspirillum suwonense</name>
    <dbReference type="NCBI Taxonomy" id="1224511"/>
    <lineage>
        <taxon>Bacteria</taxon>
        <taxon>Pseudomonadati</taxon>
        <taxon>Pseudomonadota</taxon>
        <taxon>Betaproteobacteria</taxon>
        <taxon>Burkholderiales</taxon>
        <taxon>Oxalobacteraceae</taxon>
        <taxon>Noviherbaspirillum</taxon>
    </lineage>
</organism>
<evidence type="ECO:0000256" key="3">
    <source>
        <dbReference type="RuleBase" id="RU003616"/>
    </source>
</evidence>
<dbReference type="SUPFAM" id="SSF49764">
    <property type="entry name" value="HSP20-like chaperones"/>
    <property type="match status" value="1"/>
</dbReference>
<dbReference type="PANTHER" id="PTHR33824">
    <property type="entry name" value="POLYKETIDE CYCLASE/DEHYDRASE AND LIPID TRANSPORT SUPERFAMILY PROTEIN"/>
    <property type="match status" value="1"/>
</dbReference>
<dbReference type="InterPro" id="IPR023393">
    <property type="entry name" value="START-like_dom_sf"/>
</dbReference>
<dbReference type="Pfam" id="PF03364">
    <property type="entry name" value="Polyketide_cyc"/>
    <property type="match status" value="1"/>
</dbReference>
<evidence type="ECO:0000256" key="1">
    <source>
        <dbReference type="ARBA" id="ARBA00008918"/>
    </source>
</evidence>
<name>A0ABY1QHW9_9BURK</name>
<feature type="region of interest" description="Disordered" evidence="4">
    <location>
        <begin position="132"/>
        <end position="162"/>
    </location>
</feature>
<dbReference type="InterPro" id="IPR005031">
    <property type="entry name" value="COQ10_START"/>
</dbReference>
<dbReference type="PROSITE" id="PS01031">
    <property type="entry name" value="SHSP"/>
    <property type="match status" value="1"/>
</dbReference>
<dbReference type="CDD" id="cd06464">
    <property type="entry name" value="ACD_sHsps-like"/>
    <property type="match status" value="1"/>
</dbReference>
<protein>
    <submittedName>
        <fullName evidence="7">Molecular chaperone IbpA, HSP20 family</fullName>
    </submittedName>
</protein>
<dbReference type="InterPro" id="IPR047137">
    <property type="entry name" value="ORF3"/>
</dbReference>
<evidence type="ECO:0000259" key="5">
    <source>
        <dbReference type="PROSITE" id="PS01031"/>
    </source>
</evidence>
<evidence type="ECO:0000256" key="2">
    <source>
        <dbReference type="PROSITE-ProRule" id="PRU00285"/>
    </source>
</evidence>
<sequence>MALLEQTVDVHVAPEAAYGMWMRFEDYPHFMEGVVQVRRAGENRLHWQARRHGHDVEWDSEILETVPQQLIRWRDLEGQHRGSVVFEPLGHDRTRIRMRMEFDALPVDKEQALTTRVAGDLERFKKMAEESVRATRGGAEGEAGAGADDRAGAGAQDSGRGPQAWLRSQFANWDDPIALVRKVSDEVDQLFSRFVGRPSAAKSGEGGQPGKWMPPVEILQRGEQLVICFDLPGISRESVNVEIQRDRVIVEGERTETPQPAGAPGFRRSERSYGPFHRTVPLPDGVDPESAQAAMHDGVLEITLRMPTPAERRGKRLDIQ</sequence>
<evidence type="ECO:0000313" key="7">
    <source>
        <dbReference type="EMBL" id="SMP71533.1"/>
    </source>
</evidence>
<dbReference type="InterPro" id="IPR008978">
    <property type="entry name" value="HSP20-like_chaperone"/>
</dbReference>
<evidence type="ECO:0000313" key="8">
    <source>
        <dbReference type="Proteomes" id="UP001158049"/>
    </source>
</evidence>
<dbReference type="InterPro" id="IPR002068">
    <property type="entry name" value="A-crystallin/Hsp20_dom"/>
</dbReference>
<comment type="caution">
    <text evidence="7">The sequence shown here is derived from an EMBL/GenBank/DDBJ whole genome shotgun (WGS) entry which is preliminary data.</text>
</comment>
<evidence type="ECO:0000259" key="6">
    <source>
        <dbReference type="PROSITE" id="PS51203"/>
    </source>
</evidence>
<gene>
    <name evidence="7" type="ORF">SAMN06295970_11733</name>
</gene>
<dbReference type="EMBL" id="FXUL01000017">
    <property type="protein sequence ID" value="SMP71533.1"/>
    <property type="molecule type" value="Genomic_DNA"/>
</dbReference>
<dbReference type="RefSeq" id="WP_283443934.1">
    <property type="nucleotide sequence ID" value="NZ_FXUL01000017.1"/>
</dbReference>
<dbReference type="PANTHER" id="PTHR33824:SF7">
    <property type="entry name" value="POLYKETIDE CYCLASE_DEHYDRASE AND LIPID TRANSPORT SUPERFAMILY PROTEIN"/>
    <property type="match status" value="1"/>
</dbReference>
<dbReference type="Gene3D" id="2.60.40.790">
    <property type="match status" value="1"/>
</dbReference>
<dbReference type="Pfam" id="PF00011">
    <property type="entry name" value="HSP20"/>
    <property type="match status" value="1"/>
</dbReference>
<dbReference type="CDD" id="cd07817">
    <property type="entry name" value="SRPBCC_8"/>
    <property type="match status" value="1"/>
</dbReference>
<feature type="domain" description="SHSP" evidence="5">
    <location>
        <begin position="207"/>
        <end position="320"/>
    </location>
</feature>
<reference evidence="7 8" key="1">
    <citation type="submission" date="2017-05" db="EMBL/GenBank/DDBJ databases">
        <authorList>
            <person name="Varghese N."/>
            <person name="Submissions S."/>
        </authorList>
    </citation>
    <scope>NUCLEOTIDE SEQUENCE [LARGE SCALE GENOMIC DNA]</scope>
    <source>
        <strain evidence="7 8">DSM 26001</strain>
    </source>
</reference>
<proteinExistence type="inferred from homology"/>
<accession>A0ABY1QHW9</accession>
<comment type="similarity">
    <text evidence="1">Belongs to the ribosome association toxin RatA family.</text>
</comment>
<comment type="similarity">
    <text evidence="2 3">Belongs to the small heat shock protein (HSP20) family.</text>
</comment>
<dbReference type="InterPro" id="IPR007052">
    <property type="entry name" value="CS_dom"/>
</dbReference>